<evidence type="ECO:0000313" key="6">
    <source>
        <dbReference type="EMBL" id="MCP2161605.1"/>
    </source>
</evidence>
<name>A0ABT1H4Q4_9NOCA</name>
<dbReference type="InterPro" id="IPR036928">
    <property type="entry name" value="AS_sf"/>
</dbReference>
<evidence type="ECO:0000256" key="4">
    <source>
        <dbReference type="SAM" id="MobiDB-lite"/>
    </source>
</evidence>
<gene>
    <name evidence="6" type="ORF">LX12_002804</name>
</gene>
<organism evidence="6 7">
    <name type="scientific">Williamsia serinedens</name>
    <dbReference type="NCBI Taxonomy" id="391736"/>
    <lineage>
        <taxon>Bacteria</taxon>
        <taxon>Bacillati</taxon>
        <taxon>Actinomycetota</taxon>
        <taxon>Actinomycetes</taxon>
        <taxon>Mycobacteriales</taxon>
        <taxon>Nocardiaceae</taxon>
        <taxon>Williamsia</taxon>
    </lineage>
</organism>
<comment type="catalytic activity">
    <reaction evidence="1">
        <text>a monocarboxylic acid amide + H2O = a monocarboxylate + NH4(+)</text>
        <dbReference type="Rhea" id="RHEA:12020"/>
        <dbReference type="ChEBI" id="CHEBI:15377"/>
        <dbReference type="ChEBI" id="CHEBI:28938"/>
        <dbReference type="ChEBI" id="CHEBI:35757"/>
        <dbReference type="ChEBI" id="CHEBI:83628"/>
        <dbReference type="EC" id="3.5.1.4"/>
    </reaction>
</comment>
<dbReference type="EC" id="3.5.1.4" evidence="3"/>
<dbReference type="InterPro" id="IPR023631">
    <property type="entry name" value="Amidase_dom"/>
</dbReference>
<evidence type="ECO:0000256" key="2">
    <source>
        <dbReference type="ARBA" id="ARBA00009199"/>
    </source>
</evidence>
<dbReference type="InterPro" id="IPR020556">
    <property type="entry name" value="Amidase_CS"/>
</dbReference>
<dbReference type="Proteomes" id="UP001205740">
    <property type="component" value="Unassembled WGS sequence"/>
</dbReference>
<evidence type="ECO:0000256" key="1">
    <source>
        <dbReference type="ARBA" id="ARBA00001311"/>
    </source>
</evidence>
<dbReference type="SUPFAM" id="SSF75304">
    <property type="entry name" value="Amidase signature (AS) enzymes"/>
    <property type="match status" value="1"/>
</dbReference>
<comment type="caution">
    <text evidence="6">The sequence shown here is derived from an EMBL/GenBank/DDBJ whole genome shotgun (WGS) entry which is preliminary data.</text>
</comment>
<sequence length="481" mass="51179">MTDTSPDTVVRVHAFTDDALGADDATGVAARIASGEISASEAVEAALARLESVGVLHAVAHPDFDRARAFARSPGKGVFAGVPTVVKDNTDVAGLPSDQGSRAVHSRPARRNSPVTDQYLSTGVISLAKSRMPEFGLNASTEFEHDPATPNPWDTRFSAGASSGGSAALVAAGVVPIAHANDGGGSIRIPAAACGLVGLKFTRGRELPDDHAEQMPVNLVSNGALTRTVRDTAAFAAQVEKYRPAPRLRPIGHVEGPSGRRMRIGLVDRSISELPVDDETRAAVLDTAQRLEALGHEVVPIGLPLPEKDLVAFKDDFVHYWSLLGFALTKFGRRIMSPDFEASELESLTTGLSRRFQRNFWRTPAALWRLRASEAKYRAAFADRGLDAMLSPTVAHTTPELGHLSPALGFDVLFPRLVRWVAFTPLNNATGGPAISLPVTSTSAGLPLGIQLSADHGDEATLLELAYELEADRAFARIQDA</sequence>
<dbReference type="Gene3D" id="3.90.1300.10">
    <property type="entry name" value="Amidase signature (AS) domain"/>
    <property type="match status" value="1"/>
</dbReference>
<dbReference type="PANTHER" id="PTHR11895:SF7">
    <property type="entry name" value="GLUTAMYL-TRNA(GLN) AMIDOTRANSFERASE SUBUNIT A, MITOCHONDRIAL"/>
    <property type="match status" value="1"/>
</dbReference>
<proteinExistence type="inferred from homology"/>
<dbReference type="InterPro" id="IPR000120">
    <property type="entry name" value="Amidase"/>
</dbReference>
<evidence type="ECO:0000256" key="3">
    <source>
        <dbReference type="ARBA" id="ARBA00012922"/>
    </source>
</evidence>
<accession>A0ABT1H4Q4</accession>
<dbReference type="NCBIfam" id="NF005899">
    <property type="entry name" value="PRK07869.1"/>
    <property type="match status" value="1"/>
</dbReference>
<evidence type="ECO:0000313" key="7">
    <source>
        <dbReference type="Proteomes" id="UP001205740"/>
    </source>
</evidence>
<dbReference type="RefSeq" id="WP_253655200.1">
    <property type="nucleotide sequence ID" value="NZ_BAAAOE010000001.1"/>
</dbReference>
<protein>
    <recommendedName>
        <fullName evidence="3">amidase</fullName>
        <ecNumber evidence="3">3.5.1.4</ecNumber>
    </recommendedName>
</protein>
<dbReference type="PROSITE" id="PS00571">
    <property type="entry name" value="AMIDASES"/>
    <property type="match status" value="1"/>
</dbReference>
<dbReference type="PANTHER" id="PTHR11895">
    <property type="entry name" value="TRANSAMIDASE"/>
    <property type="match status" value="1"/>
</dbReference>
<dbReference type="EMBL" id="JAMTCG010000005">
    <property type="protein sequence ID" value="MCP2161605.1"/>
    <property type="molecule type" value="Genomic_DNA"/>
</dbReference>
<comment type="similarity">
    <text evidence="2">Belongs to the amidase family.</text>
</comment>
<evidence type="ECO:0000259" key="5">
    <source>
        <dbReference type="Pfam" id="PF01425"/>
    </source>
</evidence>
<reference evidence="6 7" key="1">
    <citation type="submission" date="2022-06" db="EMBL/GenBank/DDBJ databases">
        <title>Genomic Encyclopedia of Archaeal and Bacterial Type Strains, Phase II (KMG-II): from individual species to whole genera.</title>
        <authorList>
            <person name="Goeker M."/>
        </authorList>
    </citation>
    <scope>NUCLEOTIDE SEQUENCE [LARGE SCALE GENOMIC DNA]</scope>
    <source>
        <strain evidence="6 7">DSM 45037</strain>
    </source>
</reference>
<feature type="domain" description="Amidase" evidence="5">
    <location>
        <begin position="41"/>
        <end position="463"/>
    </location>
</feature>
<feature type="region of interest" description="Disordered" evidence="4">
    <location>
        <begin position="90"/>
        <end position="115"/>
    </location>
</feature>
<keyword evidence="7" id="KW-1185">Reference proteome</keyword>
<dbReference type="Pfam" id="PF01425">
    <property type="entry name" value="Amidase"/>
    <property type="match status" value="1"/>
</dbReference>